<protein>
    <submittedName>
        <fullName evidence="1">Uncharacterized protein</fullName>
    </submittedName>
</protein>
<dbReference type="PATRIC" id="fig|1397.4.peg.646"/>
<organism evidence="1 2">
    <name type="scientific">Niallia circulans</name>
    <name type="common">Bacillus circulans</name>
    <dbReference type="NCBI Taxonomy" id="1397"/>
    <lineage>
        <taxon>Bacteria</taxon>
        <taxon>Bacillati</taxon>
        <taxon>Bacillota</taxon>
        <taxon>Bacilli</taxon>
        <taxon>Bacillales</taxon>
        <taxon>Bacillaceae</taxon>
        <taxon>Niallia</taxon>
    </lineage>
</organism>
<dbReference type="Proteomes" id="UP000036045">
    <property type="component" value="Unassembled WGS sequence"/>
</dbReference>
<reference evidence="1 2" key="1">
    <citation type="submission" date="2015-05" db="EMBL/GenBank/DDBJ databases">
        <title>Whole genome sequence and identification of bacterial endophytes from Costus igneus.</title>
        <authorList>
            <person name="Lee Y.P."/>
            <person name="Gan H.M."/>
            <person name="Eng W."/>
            <person name="Wheatley M.S."/>
            <person name="Caraballo A."/>
            <person name="Polter S."/>
            <person name="Savka M.A."/>
            <person name="Hudson A.O."/>
        </authorList>
    </citation>
    <scope>NUCLEOTIDE SEQUENCE [LARGE SCALE GENOMIC DNA]</scope>
    <source>
        <strain evidence="1 2">RIT379</strain>
    </source>
</reference>
<name>A0A0J1IJR6_NIACI</name>
<accession>A0A0J1IJR6</accession>
<evidence type="ECO:0000313" key="1">
    <source>
        <dbReference type="EMBL" id="KLV26209.1"/>
    </source>
</evidence>
<comment type="caution">
    <text evidence="1">The sequence shown here is derived from an EMBL/GenBank/DDBJ whole genome shotgun (WGS) entry which is preliminary data.</text>
</comment>
<gene>
    <name evidence="1" type="ORF">ABW02_12690</name>
</gene>
<sequence>MITIEVTSVNIAYNKGTVSGVNVNFFATHEHQTINLNGYVPLTFEEYTPIANDISGLQAKVKEKVIESIVGTEAE</sequence>
<proteinExistence type="predicted"/>
<dbReference type="OrthoDB" id="2912248at2"/>
<keyword evidence="2" id="KW-1185">Reference proteome</keyword>
<evidence type="ECO:0000313" key="2">
    <source>
        <dbReference type="Proteomes" id="UP000036045"/>
    </source>
</evidence>
<dbReference type="EMBL" id="LDPH01000010">
    <property type="protein sequence ID" value="KLV26209.1"/>
    <property type="molecule type" value="Genomic_DNA"/>
</dbReference>
<dbReference type="AlphaFoldDB" id="A0A0J1IJR6"/>
<dbReference type="RefSeq" id="WP_047942512.1">
    <property type="nucleotide sequence ID" value="NZ_LDPH01000010.1"/>
</dbReference>